<dbReference type="EMBL" id="JAQOTG010000001">
    <property type="protein sequence ID" value="MDE8562346.1"/>
    <property type="molecule type" value="Genomic_DNA"/>
</dbReference>
<keyword evidence="2" id="KW-1185">Reference proteome</keyword>
<evidence type="ECO:0000313" key="2">
    <source>
        <dbReference type="Proteomes" id="UP001213979"/>
    </source>
</evidence>
<protein>
    <submittedName>
        <fullName evidence="1">Uncharacterized protein</fullName>
    </submittedName>
</protein>
<accession>A0ABT5W264</accession>
<dbReference type="Proteomes" id="UP001213979">
    <property type="component" value="Unassembled WGS sequence"/>
</dbReference>
<organism evidence="1 2">
    <name type="scientific">Anoxybacteroides rupiense</name>
    <dbReference type="NCBI Taxonomy" id="311460"/>
    <lineage>
        <taxon>Bacteria</taxon>
        <taxon>Bacillati</taxon>
        <taxon>Bacillota</taxon>
        <taxon>Bacilli</taxon>
        <taxon>Bacillales</taxon>
        <taxon>Anoxybacillaceae</taxon>
        <taxon>Anoxybacteroides</taxon>
    </lineage>
</organism>
<reference evidence="1 2" key="1">
    <citation type="submission" date="2023-01" db="EMBL/GenBank/DDBJ databases">
        <title>Genome-based reclassification of Anoxybacillus geothermalis as a later heterotypic synonym of Anoxybacillus rupiensis.</title>
        <authorList>
            <person name="Inan Bektas K."/>
            <person name="Canakci S."/>
            <person name="Belduz A.A."/>
            <person name="Guler H.H."/>
        </authorList>
    </citation>
    <scope>NUCLEOTIDE SEQUENCE [LARGE SCALE GENOMIC DNA]</scope>
    <source>
        <strain evidence="1 2">DSM 17127</strain>
    </source>
</reference>
<comment type="caution">
    <text evidence="1">The sequence shown here is derived from an EMBL/GenBank/DDBJ whole genome shotgun (WGS) entry which is preliminary data.</text>
</comment>
<proteinExistence type="predicted"/>
<name>A0ABT5W264_9BACL</name>
<gene>
    <name evidence="1" type="ORF">PNH38_00455</name>
</gene>
<sequence>MAFLAAVTLWRDQAPNVWPFQTSSCAWKAVLFSRPTVEIGYHPLTFG</sequence>
<evidence type="ECO:0000313" key="1">
    <source>
        <dbReference type="EMBL" id="MDE8562346.1"/>
    </source>
</evidence>